<dbReference type="Gramene" id="PHT74084">
    <property type="protein sequence ID" value="PHT74084"/>
    <property type="gene ID" value="T459_21361"/>
</dbReference>
<organism evidence="3 4">
    <name type="scientific">Capsicum annuum</name>
    <name type="common">Capsicum pepper</name>
    <dbReference type="NCBI Taxonomy" id="4072"/>
    <lineage>
        <taxon>Eukaryota</taxon>
        <taxon>Viridiplantae</taxon>
        <taxon>Streptophyta</taxon>
        <taxon>Embryophyta</taxon>
        <taxon>Tracheophyta</taxon>
        <taxon>Spermatophyta</taxon>
        <taxon>Magnoliopsida</taxon>
        <taxon>eudicotyledons</taxon>
        <taxon>Gunneridae</taxon>
        <taxon>Pentapetalae</taxon>
        <taxon>asterids</taxon>
        <taxon>lamiids</taxon>
        <taxon>Solanales</taxon>
        <taxon>Solanaceae</taxon>
        <taxon>Solanoideae</taxon>
        <taxon>Capsiceae</taxon>
        <taxon>Capsicum</taxon>
    </lineage>
</organism>
<evidence type="ECO:0000256" key="1">
    <source>
        <dbReference type="SAM" id="MobiDB-lite"/>
    </source>
</evidence>
<reference evidence="3 4" key="1">
    <citation type="journal article" date="2014" name="Nat. Genet.">
        <title>Genome sequence of the hot pepper provides insights into the evolution of pungency in Capsicum species.</title>
        <authorList>
            <person name="Kim S."/>
            <person name="Park M."/>
            <person name="Yeom S.I."/>
            <person name="Kim Y.M."/>
            <person name="Lee J.M."/>
            <person name="Lee H.A."/>
            <person name="Seo E."/>
            <person name="Choi J."/>
            <person name="Cheong K."/>
            <person name="Kim K.T."/>
            <person name="Jung K."/>
            <person name="Lee G.W."/>
            <person name="Oh S.K."/>
            <person name="Bae C."/>
            <person name="Kim S.B."/>
            <person name="Lee H.Y."/>
            <person name="Kim S.Y."/>
            <person name="Kim M.S."/>
            <person name="Kang B.C."/>
            <person name="Jo Y.D."/>
            <person name="Yang H.B."/>
            <person name="Jeong H.J."/>
            <person name="Kang W.H."/>
            <person name="Kwon J.K."/>
            <person name="Shin C."/>
            <person name="Lim J.Y."/>
            <person name="Park J.H."/>
            <person name="Huh J.H."/>
            <person name="Kim J.S."/>
            <person name="Kim B.D."/>
            <person name="Cohen O."/>
            <person name="Paran I."/>
            <person name="Suh M.C."/>
            <person name="Lee S.B."/>
            <person name="Kim Y.K."/>
            <person name="Shin Y."/>
            <person name="Noh S.J."/>
            <person name="Park J."/>
            <person name="Seo Y.S."/>
            <person name="Kwon S.Y."/>
            <person name="Kim H.A."/>
            <person name="Park J.M."/>
            <person name="Kim H.J."/>
            <person name="Choi S.B."/>
            <person name="Bosland P.W."/>
            <person name="Reeves G."/>
            <person name="Jo S.H."/>
            <person name="Lee B.W."/>
            <person name="Cho H.T."/>
            <person name="Choi H.S."/>
            <person name="Lee M.S."/>
            <person name="Yu Y."/>
            <person name="Do Choi Y."/>
            <person name="Park B.S."/>
            <person name="van Deynze A."/>
            <person name="Ashrafi H."/>
            <person name="Hill T."/>
            <person name="Kim W.T."/>
            <person name="Pai H.S."/>
            <person name="Ahn H.K."/>
            <person name="Yeam I."/>
            <person name="Giovannoni J.J."/>
            <person name="Rose J.K."/>
            <person name="Sorensen I."/>
            <person name="Lee S.J."/>
            <person name="Kim R.W."/>
            <person name="Choi I.Y."/>
            <person name="Choi B.S."/>
            <person name="Lim J.S."/>
            <person name="Lee Y.H."/>
            <person name="Choi D."/>
        </authorList>
    </citation>
    <scope>NUCLEOTIDE SEQUENCE [LARGE SCALE GENOMIC DNA]</scope>
    <source>
        <strain evidence="4">cv. CM334</strain>
    </source>
</reference>
<gene>
    <name evidence="3" type="ORF">T459_21361</name>
</gene>
<protein>
    <recommendedName>
        <fullName evidence="2">FAR1 domain-containing protein</fullName>
    </recommendedName>
</protein>
<feature type="compositionally biased region" description="Acidic residues" evidence="1">
    <location>
        <begin position="67"/>
        <end position="90"/>
    </location>
</feature>
<dbReference type="PANTHER" id="PTHR46328">
    <property type="entry name" value="FAR-RED IMPAIRED RESPONSIVE (FAR1) FAMILY PROTEIN-RELATED"/>
    <property type="match status" value="1"/>
</dbReference>
<evidence type="ECO:0000259" key="2">
    <source>
        <dbReference type="Pfam" id="PF03101"/>
    </source>
</evidence>
<dbReference type="STRING" id="4072.A0A2G2YWH6"/>
<dbReference type="Proteomes" id="UP000222542">
    <property type="component" value="Unassembled WGS sequence"/>
</dbReference>
<feature type="domain" description="FAR1" evidence="2">
    <location>
        <begin position="122"/>
        <end position="198"/>
    </location>
</feature>
<dbReference type="Pfam" id="PF03101">
    <property type="entry name" value="FAR1"/>
    <property type="match status" value="1"/>
</dbReference>
<sequence>MDDNECNNQLRTTLHDIFGLEDSDNLHGNEDSYGGYAEGPDQYLDTDDEDLQNLADEKTNRSHQSVQDEDLSVFDDEEDHYEEDDFEEEEGQIHDDSFTKEQYMTGPIESMCFHCVKSAFAFYKEHSCSTGFGVVKKSAKKEAGQLKYGTFGCDRCRKTTARNQSKRVECKGRVNCRVMNDGSFVVTKVILEHNHELEPALSHFLSCCCESDAHVVDSQGLYHDLGLPTSDLLSIEYCSYNSRRDTTILLDS</sequence>
<reference evidence="3 4" key="2">
    <citation type="journal article" date="2017" name="Genome Biol.">
        <title>New reference genome sequences of hot pepper reveal the massive evolution of plant disease-resistance genes by retroduplication.</title>
        <authorList>
            <person name="Kim S."/>
            <person name="Park J."/>
            <person name="Yeom S.I."/>
            <person name="Kim Y.M."/>
            <person name="Seo E."/>
            <person name="Kim K.T."/>
            <person name="Kim M.S."/>
            <person name="Lee J.M."/>
            <person name="Cheong K."/>
            <person name="Shin H.S."/>
            <person name="Kim S.B."/>
            <person name="Han K."/>
            <person name="Lee J."/>
            <person name="Park M."/>
            <person name="Lee H.A."/>
            <person name="Lee H.Y."/>
            <person name="Lee Y."/>
            <person name="Oh S."/>
            <person name="Lee J.H."/>
            <person name="Choi E."/>
            <person name="Choi E."/>
            <person name="Lee S.E."/>
            <person name="Jeon J."/>
            <person name="Kim H."/>
            <person name="Choi G."/>
            <person name="Song H."/>
            <person name="Lee J."/>
            <person name="Lee S.C."/>
            <person name="Kwon J.K."/>
            <person name="Lee H.Y."/>
            <person name="Koo N."/>
            <person name="Hong Y."/>
            <person name="Kim R.W."/>
            <person name="Kang W.H."/>
            <person name="Huh J.H."/>
            <person name="Kang B.C."/>
            <person name="Yang T.J."/>
            <person name="Lee Y.H."/>
            <person name="Bennetzen J.L."/>
            <person name="Choi D."/>
        </authorList>
    </citation>
    <scope>NUCLEOTIDE SEQUENCE [LARGE SCALE GENOMIC DNA]</scope>
    <source>
        <strain evidence="4">cv. CM334</strain>
    </source>
</reference>
<feature type="region of interest" description="Disordered" evidence="1">
    <location>
        <begin position="20"/>
        <end position="96"/>
    </location>
</feature>
<dbReference type="InterPro" id="IPR004330">
    <property type="entry name" value="FAR1_DNA_bnd_dom"/>
</dbReference>
<name>A0A2G2YWH6_CAPAN</name>
<keyword evidence="4" id="KW-1185">Reference proteome</keyword>
<evidence type="ECO:0000313" key="4">
    <source>
        <dbReference type="Proteomes" id="UP000222542"/>
    </source>
</evidence>
<comment type="caution">
    <text evidence="3">The sequence shown here is derived from an EMBL/GenBank/DDBJ whole genome shotgun (WGS) entry which is preliminary data.</text>
</comment>
<dbReference type="AlphaFoldDB" id="A0A2G2YWH6"/>
<dbReference type="EMBL" id="AYRZ02000008">
    <property type="protein sequence ID" value="PHT74084.1"/>
    <property type="molecule type" value="Genomic_DNA"/>
</dbReference>
<accession>A0A2G2YWH6</accession>
<dbReference type="PANTHER" id="PTHR46328:SF35">
    <property type="entry name" value="PROTEIN FAR1-RELATED SEQUENCE 5-LIKE"/>
    <property type="match status" value="1"/>
</dbReference>
<evidence type="ECO:0000313" key="3">
    <source>
        <dbReference type="EMBL" id="PHT74084.1"/>
    </source>
</evidence>
<proteinExistence type="predicted"/>